<sequence length="305" mass="33732">MNIHGRHARSTLIDCADELRPHTHYPVRGSLRWIEPKRNTSSVRSVLLAGRSQHSLVPVQAHPERTSIRSINVLLLVVKSRIKHQPLPLVQRCARRRIILVVLDSEYNRTSITTTKITFRSTIDRDLERRAEYLVRCILGSPSVVQVRLRGRACLIRCENRSAPISAQENTSNRVGCLGLDPAVIPKGDQLFGGKRHHAYGLGISALSALRSTVGLPVERVGRARARSAAASSAIRAALVARPADARTAATPSIRTTTTPIIYHSNSVFFLQLFTSDDLRSPQVPSHHKSLPGFAHVAHDREHAS</sequence>
<proteinExistence type="predicted"/>
<organism evidence="1">
    <name type="scientific">uncultured virus</name>
    <dbReference type="NCBI Taxonomy" id="340016"/>
    <lineage>
        <taxon>Viruses</taxon>
        <taxon>environmental samples</taxon>
    </lineage>
</organism>
<name>A0A2K9LUI6_9VIRU</name>
<protein>
    <submittedName>
        <fullName evidence="1">Capsid</fullName>
    </submittedName>
</protein>
<evidence type="ECO:0000313" key="1">
    <source>
        <dbReference type="EMBL" id="AUM61745.1"/>
    </source>
</evidence>
<gene>
    <name evidence="1" type="primary">Cap</name>
</gene>
<dbReference type="EMBL" id="KY487837">
    <property type="protein sequence ID" value="AUM61745.1"/>
    <property type="molecule type" value="Genomic_DNA"/>
</dbReference>
<reference evidence="1" key="1">
    <citation type="submission" date="2017-01" db="EMBL/GenBank/DDBJ databases">
        <title>High-throughput sequencing uncovers low homogeneity in the biogeography of single-stranded DNA viruses.</title>
        <authorList>
            <person name="Pearson V.M."/>
            <person name="Rokyta D.R."/>
        </authorList>
    </citation>
    <scope>NUCLEOTIDE SEQUENCE</scope>
</reference>
<accession>A0A2K9LUI6</accession>